<dbReference type="AlphaFoldDB" id="A0A1H6KT93"/>
<evidence type="ECO:0000313" key="2">
    <source>
        <dbReference type="EMBL" id="SEH75102.1"/>
    </source>
</evidence>
<reference evidence="3" key="1">
    <citation type="submission" date="2016-10" db="EMBL/GenBank/DDBJ databases">
        <authorList>
            <person name="Varghese N."/>
            <person name="Submissions S."/>
        </authorList>
    </citation>
    <scope>NUCLEOTIDE SEQUENCE [LARGE SCALE GENOMIC DNA]</scope>
    <source>
        <strain evidence="3">DSM 17616</strain>
    </source>
</reference>
<dbReference type="Gene3D" id="3.30.2310.20">
    <property type="entry name" value="RelE-like"/>
    <property type="match status" value="1"/>
</dbReference>
<evidence type="ECO:0000313" key="3">
    <source>
        <dbReference type="Proteomes" id="UP000199371"/>
    </source>
</evidence>
<dbReference type="InterPro" id="IPR035093">
    <property type="entry name" value="RelE/ParE_toxin_dom_sf"/>
</dbReference>
<gene>
    <name evidence="2" type="ORF">SAMN05660691_01245</name>
</gene>
<dbReference type="EMBL" id="FNXF01000003">
    <property type="protein sequence ID" value="SEH75102.1"/>
    <property type="molecule type" value="Genomic_DNA"/>
</dbReference>
<accession>A0A1H6KT93</accession>
<proteinExistence type="predicted"/>
<dbReference type="STRING" id="173990.SAMN05660691_01245"/>
<evidence type="ECO:0000256" key="1">
    <source>
        <dbReference type="ARBA" id="ARBA00022649"/>
    </source>
</evidence>
<protein>
    <submittedName>
        <fullName evidence="2">Toxin ParE1/3/4</fullName>
    </submittedName>
</protein>
<dbReference type="InterPro" id="IPR007712">
    <property type="entry name" value="RelE/ParE_toxin"/>
</dbReference>
<dbReference type="Pfam" id="PF05016">
    <property type="entry name" value="ParE_toxin"/>
    <property type="match status" value="1"/>
</dbReference>
<keyword evidence="3" id="KW-1185">Reference proteome</keyword>
<organism evidence="2 3">
    <name type="scientific">Rheinheimera pacifica</name>
    <dbReference type="NCBI Taxonomy" id="173990"/>
    <lineage>
        <taxon>Bacteria</taxon>
        <taxon>Pseudomonadati</taxon>
        <taxon>Pseudomonadota</taxon>
        <taxon>Gammaproteobacteria</taxon>
        <taxon>Chromatiales</taxon>
        <taxon>Chromatiaceae</taxon>
        <taxon>Rheinheimera</taxon>
    </lineage>
</organism>
<dbReference type="RefSeq" id="WP_092791378.1">
    <property type="nucleotide sequence ID" value="NZ_FNXF01000003.1"/>
</dbReference>
<dbReference type="Proteomes" id="UP000199371">
    <property type="component" value="Unassembled WGS sequence"/>
</dbReference>
<name>A0A1H6KT93_9GAMM</name>
<dbReference type="OrthoDB" id="516834at2"/>
<keyword evidence="1" id="KW-1277">Toxin-antitoxin system</keyword>
<sequence length="96" mass="11402">MYEVRLSNLAKEDLRRIYYYGAERFGQQQADHYFYAFFSMFEQIANNPFLYQSVDHIRPGYRRCLCGVDSIYYRLDGNTVDILAVLGSQDLQPWLP</sequence>